<dbReference type="InterPro" id="IPR018496">
    <property type="entry name" value="PsdUridine_synth_RsuA/RluB_CS"/>
</dbReference>
<dbReference type="PANTHER" id="PTHR47683:SF4">
    <property type="entry name" value="PSEUDOURIDINE SYNTHASE"/>
    <property type="match status" value="1"/>
</dbReference>
<dbReference type="EC" id="5.4.99.-" evidence="7"/>
<dbReference type="CDD" id="cd02553">
    <property type="entry name" value="PseudoU_synth_RsuA"/>
    <property type="match status" value="1"/>
</dbReference>
<dbReference type="PROSITE" id="PS01149">
    <property type="entry name" value="PSI_RSU"/>
    <property type="match status" value="1"/>
</dbReference>
<feature type="domain" description="Pseudouridine synthase RsuA/RluA-like" evidence="8">
    <location>
        <begin position="65"/>
        <end position="196"/>
    </location>
</feature>
<sequence>MPSMQIHRILQSQGFGSRRESRALVRSGLVAVDGQVIDDPFAEFEPEGFAFTVDGEPWEYRAKAYLMLYKPAAHECTRKPEFYPSIFSLLPEQLAERGVQPVGRLDQDTTGLLLLSDDGQFIHTWSSGKKKIPKRYRVELKHAHTPELIDALLGGVQLHDEPAPIAAAAIEVIDATHLWLTITEGKYHQVKRMVAAAGNRVEGLHRHSVGGLALPEVLEPGDWAWMTDKHFAALADYPHGDD</sequence>
<dbReference type="SUPFAM" id="SSF55120">
    <property type="entry name" value="Pseudouridine synthase"/>
    <property type="match status" value="1"/>
</dbReference>
<evidence type="ECO:0000259" key="9">
    <source>
        <dbReference type="Pfam" id="PF01479"/>
    </source>
</evidence>
<dbReference type="CDD" id="cd00165">
    <property type="entry name" value="S4"/>
    <property type="match status" value="1"/>
</dbReference>
<dbReference type="Proteomes" id="UP000501991">
    <property type="component" value="Chromosome"/>
</dbReference>
<accession>A0A6C1BAA9</accession>
<dbReference type="EMBL" id="CP048836">
    <property type="protein sequence ID" value="QID19628.1"/>
    <property type="molecule type" value="Genomic_DNA"/>
</dbReference>
<evidence type="ECO:0000256" key="6">
    <source>
        <dbReference type="PROSITE-ProRule" id="PRU00182"/>
    </source>
</evidence>
<dbReference type="InterPro" id="IPR036986">
    <property type="entry name" value="S4_RNA-bd_sf"/>
</dbReference>
<dbReference type="KEGG" id="azq:G3580_19605"/>
<dbReference type="InterPro" id="IPR020103">
    <property type="entry name" value="PsdUridine_synth_cat_dom_sf"/>
</dbReference>
<comment type="similarity">
    <text evidence="1 7">Belongs to the pseudouridine synthase RsuA family.</text>
</comment>
<dbReference type="InterPro" id="IPR006145">
    <property type="entry name" value="PsdUridine_synth_RsuA/RluA"/>
</dbReference>
<keyword evidence="11" id="KW-1185">Reference proteome</keyword>
<dbReference type="SUPFAM" id="SSF55174">
    <property type="entry name" value="Alpha-L RNA-binding motif"/>
    <property type="match status" value="1"/>
</dbReference>
<name>A0A6C1BAA9_9RHOO</name>
<proteinExistence type="inferred from homology"/>
<gene>
    <name evidence="10" type="ORF">G3580_19605</name>
</gene>
<dbReference type="GO" id="GO:0160136">
    <property type="term" value="F:16S rRNA pseudouridine(516) synthase activity"/>
    <property type="evidence" value="ECO:0007669"/>
    <property type="project" value="UniProtKB-EC"/>
</dbReference>
<evidence type="ECO:0000313" key="11">
    <source>
        <dbReference type="Proteomes" id="UP000501991"/>
    </source>
</evidence>
<dbReference type="AlphaFoldDB" id="A0A6C1BAA9"/>
<dbReference type="Pfam" id="PF00849">
    <property type="entry name" value="PseudoU_synth_2"/>
    <property type="match status" value="1"/>
</dbReference>
<reference evidence="10 11" key="1">
    <citation type="submission" date="2020-02" db="EMBL/GenBank/DDBJ databases">
        <title>Nitrogenibacter mangrovi gen. nov., sp. nov. isolated from mangrove sediment, a denitrifying betaproteobacterium.</title>
        <authorList>
            <person name="Liao H."/>
            <person name="Tian Y."/>
        </authorList>
    </citation>
    <scope>NUCLEOTIDE SEQUENCE [LARGE SCALE GENOMIC DNA]</scope>
    <source>
        <strain evidence="10 11">M9-3-2</strain>
    </source>
</reference>
<dbReference type="InterPro" id="IPR020094">
    <property type="entry name" value="TruA/RsuA/RluB/E/F_N"/>
</dbReference>
<keyword evidence="3 7" id="KW-0413">Isomerase</keyword>
<feature type="domain" description="RNA-binding S4" evidence="9">
    <location>
        <begin position="7"/>
        <end position="40"/>
    </location>
</feature>
<evidence type="ECO:0000313" key="10">
    <source>
        <dbReference type="EMBL" id="QID19628.1"/>
    </source>
</evidence>
<evidence type="ECO:0000256" key="7">
    <source>
        <dbReference type="RuleBase" id="RU003887"/>
    </source>
</evidence>
<organism evidence="10 11">
    <name type="scientific">Nitrogeniibacter mangrovi</name>
    <dbReference type="NCBI Taxonomy" id="2016596"/>
    <lineage>
        <taxon>Bacteria</taxon>
        <taxon>Pseudomonadati</taxon>
        <taxon>Pseudomonadota</taxon>
        <taxon>Betaproteobacteria</taxon>
        <taxon>Rhodocyclales</taxon>
        <taxon>Zoogloeaceae</taxon>
        <taxon>Nitrogeniibacter</taxon>
    </lineage>
</organism>
<dbReference type="Gene3D" id="3.30.70.580">
    <property type="entry name" value="Pseudouridine synthase I, catalytic domain, N-terminal subdomain"/>
    <property type="match status" value="1"/>
</dbReference>
<dbReference type="InterPro" id="IPR050343">
    <property type="entry name" value="RsuA_PseudoU_synthase"/>
</dbReference>
<evidence type="ECO:0000256" key="2">
    <source>
        <dbReference type="ARBA" id="ARBA00022884"/>
    </source>
</evidence>
<evidence type="ECO:0000256" key="1">
    <source>
        <dbReference type="ARBA" id="ARBA00008348"/>
    </source>
</evidence>
<dbReference type="PROSITE" id="PS50889">
    <property type="entry name" value="S4"/>
    <property type="match status" value="1"/>
</dbReference>
<dbReference type="Gene3D" id="3.30.70.1560">
    <property type="entry name" value="Alpha-L RNA-binding motif"/>
    <property type="match status" value="1"/>
</dbReference>
<dbReference type="RefSeq" id="WP_173768425.1">
    <property type="nucleotide sequence ID" value="NZ_CP048836.1"/>
</dbReference>
<evidence type="ECO:0000256" key="4">
    <source>
        <dbReference type="ARBA" id="ARBA00036749"/>
    </source>
</evidence>
<comment type="catalytic activity">
    <reaction evidence="4">
        <text>uridine(516) in 16S rRNA = pseudouridine(516) in 16S rRNA</text>
        <dbReference type="Rhea" id="RHEA:38867"/>
        <dbReference type="Rhea" id="RHEA-COMP:10089"/>
        <dbReference type="Rhea" id="RHEA-COMP:10090"/>
        <dbReference type="ChEBI" id="CHEBI:65314"/>
        <dbReference type="ChEBI" id="CHEBI:65315"/>
        <dbReference type="EC" id="5.4.99.19"/>
    </reaction>
</comment>
<dbReference type="GO" id="GO:0000455">
    <property type="term" value="P:enzyme-directed rRNA pseudouridine synthesis"/>
    <property type="evidence" value="ECO:0007669"/>
    <property type="project" value="UniProtKB-ARBA"/>
</dbReference>
<dbReference type="InterPro" id="IPR002942">
    <property type="entry name" value="S4_RNA-bd"/>
</dbReference>
<evidence type="ECO:0000259" key="8">
    <source>
        <dbReference type="Pfam" id="PF00849"/>
    </source>
</evidence>
<dbReference type="InterPro" id="IPR000748">
    <property type="entry name" value="PsdUridine_synth_RsuA/RluB/E/F"/>
</dbReference>
<evidence type="ECO:0000256" key="3">
    <source>
        <dbReference type="ARBA" id="ARBA00023235"/>
    </source>
</evidence>
<dbReference type="PANTHER" id="PTHR47683">
    <property type="entry name" value="PSEUDOURIDINE SYNTHASE FAMILY PROTEIN-RELATED"/>
    <property type="match status" value="1"/>
</dbReference>
<dbReference type="Gene3D" id="3.10.290.10">
    <property type="entry name" value="RNA-binding S4 domain"/>
    <property type="match status" value="1"/>
</dbReference>
<evidence type="ECO:0000256" key="5">
    <source>
        <dbReference type="ARBA" id="ARBA00037590"/>
    </source>
</evidence>
<keyword evidence="2 6" id="KW-0694">RNA-binding</keyword>
<dbReference type="NCBIfam" id="TIGR00093">
    <property type="entry name" value="pseudouridine synthase"/>
    <property type="match status" value="1"/>
</dbReference>
<dbReference type="GO" id="GO:0003723">
    <property type="term" value="F:RNA binding"/>
    <property type="evidence" value="ECO:0007669"/>
    <property type="project" value="UniProtKB-KW"/>
</dbReference>
<dbReference type="InterPro" id="IPR042092">
    <property type="entry name" value="PsdUridine_s_RsuA/RluB/E/F_cat"/>
</dbReference>
<dbReference type="Pfam" id="PF01479">
    <property type="entry name" value="S4"/>
    <property type="match status" value="1"/>
</dbReference>
<protein>
    <recommendedName>
        <fullName evidence="7">Pseudouridine synthase</fullName>
        <ecNumber evidence="7">5.4.99.-</ecNumber>
    </recommendedName>
</protein>
<comment type="function">
    <text evidence="5">Responsible for synthesis of pseudouridine from uracil-516 in 16S ribosomal RNA.</text>
</comment>